<reference evidence="1 2" key="1">
    <citation type="submission" date="2024-06" db="EMBL/GenBank/DDBJ databases">
        <title>Thioclava kandeliae sp. nov. from a rhizosphere soil sample of Kandelia candel in a mangrove.</title>
        <authorList>
            <person name="Mu T."/>
        </authorList>
    </citation>
    <scope>NUCLEOTIDE SEQUENCE [LARGE SCALE GENOMIC DNA]</scope>
    <source>
        <strain evidence="1 2">CPCC 100088</strain>
    </source>
</reference>
<comment type="caution">
    <text evidence="1">The sequence shown here is derived from an EMBL/GenBank/DDBJ whole genome shotgun (WGS) entry which is preliminary data.</text>
</comment>
<dbReference type="Proteomes" id="UP001438953">
    <property type="component" value="Unassembled WGS sequence"/>
</dbReference>
<evidence type="ECO:0000313" key="2">
    <source>
        <dbReference type="Proteomes" id="UP001438953"/>
    </source>
</evidence>
<dbReference type="RefSeq" id="WP_339111973.1">
    <property type="nucleotide sequence ID" value="NZ_JAYWLC010000011.1"/>
</dbReference>
<dbReference type="SUPFAM" id="SSF140736">
    <property type="entry name" value="Rv1873-like"/>
    <property type="match status" value="1"/>
</dbReference>
<dbReference type="InterPro" id="IPR014937">
    <property type="entry name" value="DUF1810"/>
</dbReference>
<proteinExistence type="predicted"/>
<dbReference type="Gene3D" id="1.25.40.380">
    <property type="entry name" value="Protein of unknown function DUF1810"/>
    <property type="match status" value="1"/>
</dbReference>
<evidence type="ECO:0000313" key="1">
    <source>
        <dbReference type="EMBL" id="MER5172752.1"/>
    </source>
</evidence>
<keyword evidence="2" id="KW-1185">Reference proteome</keyword>
<protein>
    <submittedName>
        <fullName evidence="1">DUF1810 domain-containing protein</fullName>
    </submittedName>
</protein>
<dbReference type="EMBL" id="JAYWLC010000011">
    <property type="protein sequence ID" value="MER5172752.1"/>
    <property type="molecule type" value="Genomic_DNA"/>
</dbReference>
<dbReference type="InterPro" id="IPR036287">
    <property type="entry name" value="Rv1873-like_sf"/>
</dbReference>
<organism evidence="1 2">
    <name type="scientific">Thioclava kandeliae</name>
    <dbReference type="NCBI Taxonomy" id="3070818"/>
    <lineage>
        <taxon>Bacteria</taxon>
        <taxon>Pseudomonadati</taxon>
        <taxon>Pseudomonadota</taxon>
        <taxon>Alphaproteobacteria</taxon>
        <taxon>Rhodobacterales</taxon>
        <taxon>Paracoccaceae</taxon>
        <taxon>Thioclava</taxon>
    </lineage>
</organism>
<sequence length="141" mass="16043">MPGLARFLKEQERDYPVALSELRAGRKRGHWMWWIFPQLAALGVSPRSKDFGLEDMAEATAYLDNMTLQTRLTEACEAVLSHRDQEIEQILGTIDARKLRSSMTLFEAAETLSSSDSSAIFTRVLVTFYNGSRCPRTLERL</sequence>
<gene>
    <name evidence="1" type="ORF">VSX56_13305</name>
</gene>
<name>A0ABV1SIM4_9RHOB</name>
<accession>A0ABV1SIM4</accession>
<dbReference type="Pfam" id="PF08837">
    <property type="entry name" value="DUF1810"/>
    <property type="match status" value="1"/>
</dbReference>